<keyword evidence="2" id="KW-1185">Reference proteome</keyword>
<sequence>MEDLNIAEILSESGRVRFRYARYLSADGTEWIRHGRFEAYHVTGTLSSEGTFVHGVEQGEWRDYHPNGQLAAQGIYENGEAVGDWQFHDQNGVVLDDGETPS</sequence>
<dbReference type="InterPro" id="IPR011652">
    <property type="entry name" value="MORN_2"/>
</dbReference>
<dbReference type="KEGG" id="lrz:BJI69_15135"/>
<dbReference type="EMBL" id="CP017480">
    <property type="protein sequence ID" value="APG05096.1"/>
    <property type="molecule type" value="Genomic_DNA"/>
</dbReference>
<gene>
    <name evidence="1" type="ORF">BJI69_15135</name>
</gene>
<proteinExistence type="predicted"/>
<evidence type="ECO:0000313" key="1">
    <source>
        <dbReference type="EMBL" id="APG05096.1"/>
    </source>
</evidence>
<evidence type="ECO:0000313" key="2">
    <source>
        <dbReference type="Proteomes" id="UP000182987"/>
    </source>
</evidence>
<accession>A0A0G9HDB5</accession>
<dbReference type="PATRIC" id="fig|1440763.5.peg.1333"/>
<dbReference type="STRING" id="1440763.BJI69_15135"/>
<dbReference type="AlphaFoldDB" id="A0A0G9HDB5"/>
<protein>
    <submittedName>
        <fullName evidence="1">Uncharacterized protein</fullName>
    </submittedName>
</protein>
<dbReference type="SUPFAM" id="SSF82185">
    <property type="entry name" value="Histone H3 K4-specific methyltransferase SET7/9 N-terminal domain"/>
    <property type="match status" value="1"/>
</dbReference>
<dbReference type="RefSeq" id="WP_046967148.1">
    <property type="nucleotide sequence ID" value="NZ_CP017480.1"/>
</dbReference>
<reference evidence="2" key="1">
    <citation type="submission" date="2016-09" db="EMBL/GenBank/DDBJ databases">
        <authorList>
            <person name="Lysoe E."/>
        </authorList>
    </citation>
    <scope>NUCLEOTIDE SEQUENCE [LARGE SCALE GENOMIC DNA]</scope>
    <source>
        <strain evidence="2">LJ96T</strain>
    </source>
</reference>
<organism evidence="1 2">
    <name type="scientific">Luteibacter rhizovicinus DSM 16549</name>
    <dbReference type="NCBI Taxonomy" id="1440763"/>
    <lineage>
        <taxon>Bacteria</taxon>
        <taxon>Pseudomonadati</taxon>
        <taxon>Pseudomonadota</taxon>
        <taxon>Gammaproteobacteria</taxon>
        <taxon>Lysobacterales</taxon>
        <taxon>Rhodanobacteraceae</taxon>
        <taxon>Luteibacter</taxon>
    </lineage>
</organism>
<dbReference type="Proteomes" id="UP000182987">
    <property type="component" value="Chromosome"/>
</dbReference>
<dbReference type="Pfam" id="PF07661">
    <property type="entry name" value="MORN_2"/>
    <property type="match status" value="1"/>
</dbReference>
<name>A0A0G9HDB5_9GAMM</name>
<dbReference type="Gene3D" id="3.90.930.1">
    <property type="match status" value="1"/>
</dbReference>